<evidence type="ECO:0000313" key="3">
    <source>
        <dbReference type="EMBL" id="MEO3691237.1"/>
    </source>
</evidence>
<feature type="signal peptide" evidence="1">
    <location>
        <begin position="1"/>
        <end position="24"/>
    </location>
</feature>
<dbReference type="InterPro" id="IPR050111">
    <property type="entry name" value="C-type_lectin/snaclec_domain"/>
</dbReference>
<protein>
    <submittedName>
        <fullName evidence="3">Lectin-like protein</fullName>
    </submittedName>
</protein>
<keyword evidence="1" id="KW-0732">Signal</keyword>
<accession>A0ABV0G0H6</accession>
<gene>
    <name evidence="3" type="ORF">ABDJ85_07130</name>
</gene>
<dbReference type="PROSITE" id="PS50041">
    <property type="entry name" value="C_TYPE_LECTIN_2"/>
    <property type="match status" value="1"/>
</dbReference>
<dbReference type="InterPro" id="IPR016187">
    <property type="entry name" value="CTDL_fold"/>
</dbReference>
<dbReference type="Pfam" id="PF07589">
    <property type="entry name" value="PEP-CTERM"/>
    <property type="match status" value="1"/>
</dbReference>
<dbReference type="SMART" id="SM00034">
    <property type="entry name" value="CLECT"/>
    <property type="match status" value="1"/>
</dbReference>
<dbReference type="Pfam" id="PF00059">
    <property type="entry name" value="Lectin_C"/>
    <property type="match status" value="1"/>
</dbReference>
<dbReference type="InterPro" id="IPR013424">
    <property type="entry name" value="Ice-binding_C"/>
</dbReference>
<sequence>MHKKSFSRLALSLFAVAGVQAAHAADPVQWTVGSGGNGHYYLYVDTNLTWQNALAAAGTMTWAGLQGHLATITSAAEDNFAGATAAGGRLAWIAASDDGHEGSWTWRAGPENGQALTYFNWSPGEPNNCCNGENYVHLNWGAGGSWNDHGGPGDNVAFANGYLVEFSAPVPEPTSVLLSALGLGALVVRRRLQGR</sequence>
<keyword evidence="4" id="KW-1185">Reference proteome</keyword>
<proteinExistence type="predicted"/>
<reference evidence="3 4" key="1">
    <citation type="submission" date="2024-05" db="EMBL/GenBank/DDBJ databases">
        <title>Roseateles sp. DJS-2-20 16S ribosomal RNA gene Genome sequencing and assembly.</title>
        <authorList>
            <person name="Woo H."/>
        </authorList>
    </citation>
    <scope>NUCLEOTIDE SEQUENCE [LARGE SCALE GENOMIC DNA]</scope>
    <source>
        <strain evidence="3 4">DJS-2-20</strain>
    </source>
</reference>
<evidence type="ECO:0000256" key="1">
    <source>
        <dbReference type="SAM" id="SignalP"/>
    </source>
</evidence>
<evidence type="ECO:0000259" key="2">
    <source>
        <dbReference type="PROSITE" id="PS50041"/>
    </source>
</evidence>
<dbReference type="InterPro" id="IPR001304">
    <property type="entry name" value="C-type_lectin-like"/>
</dbReference>
<feature type="domain" description="C-type lectin" evidence="2">
    <location>
        <begin position="36"/>
        <end position="148"/>
    </location>
</feature>
<organism evidence="3 4">
    <name type="scientific">Roseateles paludis</name>
    <dbReference type="NCBI Taxonomy" id="3145238"/>
    <lineage>
        <taxon>Bacteria</taxon>
        <taxon>Pseudomonadati</taxon>
        <taxon>Pseudomonadota</taxon>
        <taxon>Betaproteobacteria</taxon>
        <taxon>Burkholderiales</taxon>
        <taxon>Sphaerotilaceae</taxon>
        <taxon>Roseateles</taxon>
    </lineage>
</organism>
<dbReference type="SUPFAM" id="SSF56436">
    <property type="entry name" value="C-type lectin-like"/>
    <property type="match status" value="1"/>
</dbReference>
<dbReference type="NCBIfam" id="TIGR02595">
    <property type="entry name" value="PEP_CTERM"/>
    <property type="match status" value="1"/>
</dbReference>
<dbReference type="RefSeq" id="WP_347704079.1">
    <property type="nucleotide sequence ID" value="NZ_JBDPZD010000002.1"/>
</dbReference>
<feature type="chain" id="PRO_5046631718" evidence="1">
    <location>
        <begin position="25"/>
        <end position="195"/>
    </location>
</feature>
<dbReference type="InterPro" id="IPR016186">
    <property type="entry name" value="C-type_lectin-like/link_sf"/>
</dbReference>
<evidence type="ECO:0000313" key="4">
    <source>
        <dbReference type="Proteomes" id="UP001495147"/>
    </source>
</evidence>
<dbReference type="Proteomes" id="UP001495147">
    <property type="component" value="Unassembled WGS sequence"/>
</dbReference>
<comment type="caution">
    <text evidence="3">The sequence shown here is derived from an EMBL/GenBank/DDBJ whole genome shotgun (WGS) entry which is preliminary data.</text>
</comment>
<dbReference type="PANTHER" id="PTHR22803">
    <property type="entry name" value="MANNOSE, PHOSPHOLIPASE, LECTIN RECEPTOR RELATED"/>
    <property type="match status" value="1"/>
</dbReference>
<dbReference type="EMBL" id="JBDPZD010000002">
    <property type="protein sequence ID" value="MEO3691237.1"/>
    <property type="molecule type" value="Genomic_DNA"/>
</dbReference>
<dbReference type="Gene3D" id="3.10.100.10">
    <property type="entry name" value="Mannose-Binding Protein A, subunit A"/>
    <property type="match status" value="1"/>
</dbReference>
<name>A0ABV0G0H6_9BURK</name>